<accession>A0ACC0W3T0</accession>
<name>A0ACC0W3T0_9STRA</name>
<comment type="caution">
    <text evidence="1">The sequence shown here is derived from an EMBL/GenBank/DDBJ whole genome shotgun (WGS) entry which is preliminary data.</text>
</comment>
<proteinExistence type="predicted"/>
<dbReference type="Proteomes" id="UP001163321">
    <property type="component" value="Chromosome 4"/>
</dbReference>
<evidence type="ECO:0000313" key="2">
    <source>
        <dbReference type="Proteomes" id="UP001163321"/>
    </source>
</evidence>
<sequence>MKRTIRGLFIPHRHDILMDPRTPLFLRMLLLLFTLVATFTAESGSTNKCQFTHESCRSGFRLSLL</sequence>
<keyword evidence="2" id="KW-1185">Reference proteome</keyword>
<organism evidence="1 2">
    <name type="scientific">Peronosclerospora sorghi</name>
    <dbReference type="NCBI Taxonomy" id="230839"/>
    <lineage>
        <taxon>Eukaryota</taxon>
        <taxon>Sar</taxon>
        <taxon>Stramenopiles</taxon>
        <taxon>Oomycota</taxon>
        <taxon>Peronosporomycetes</taxon>
        <taxon>Peronosporales</taxon>
        <taxon>Peronosporaceae</taxon>
        <taxon>Peronosclerospora</taxon>
    </lineage>
</organism>
<reference evidence="1 2" key="1">
    <citation type="journal article" date="2022" name="bioRxiv">
        <title>The genome of the oomycete Peronosclerospora sorghi, a cosmopolitan pathogen of maize and sorghum, is inflated with dispersed pseudogenes.</title>
        <authorList>
            <person name="Fletcher K."/>
            <person name="Martin F."/>
            <person name="Isakeit T."/>
            <person name="Cavanaugh K."/>
            <person name="Magill C."/>
            <person name="Michelmore R."/>
        </authorList>
    </citation>
    <scope>NUCLEOTIDE SEQUENCE [LARGE SCALE GENOMIC DNA]</scope>
    <source>
        <strain evidence="1">P6</strain>
    </source>
</reference>
<protein>
    <submittedName>
        <fullName evidence="1">Uncharacterized protein</fullName>
    </submittedName>
</protein>
<evidence type="ECO:0000313" key="1">
    <source>
        <dbReference type="EMBL" id="KAI9913495.1"/>
    </source>
</evidence>
<gene>
    <name evidence="1" type="ORF">PsorP6_006504</name>
</gene>
<dbReference type="EMBL" id="CM047583">
    <property type="protein sequence ID" value="KAI9913495.1"/>
    <property type="molecule type" value="Genomic_DNA"/>
</dbReference>